<dbReference type="PANTHER" id="PTHR10438:SF468">
    <property type="entry name" value="THIOREDOXIN-1-RELATED"/>
    <property type="match status" value="1"/>
</dbReference>
<dbReference type="SUPFAM" id="SSF52833">
    <property type="entry name" value="Thioredoxin-like"/>
    <property type="match status" value="1"/>
</dbReference>
<dbReference type="InterPro" id="IPR017937">
    <property type="entry name" value="Thioredoxin_CS"/>
</dbReference>
<reference evidence="4 5" key="1">
    <citation type="submission" date="2019-06" db="EMBL/GenBank/DDBJ databases">
        <title>Erythrobacter insulae sp. nov., isolated from a tidal flat.</title>
        <authorList>
            <person name="Yoon J.-H."/>
        </authorList>
    </citation>
    <scope>NUCLEOTIDE SEQUENCE [LARGE SCALE GENOMIC DNA]</scope>
    <source>
        <strain evidence="4 5">JBTF-M21</strain>
    </source>
</reference>
<dbReference type="InterPro" id="IPR013766">
    <property type="entry name" value="Thioredoxin_domain"/>
</dbReference>
<dbReference type="RefSeq" id="WP_142788436.1">
    <property type="nucleotide sequence ID" value="NZ_VHJK01000001.1"/>
</dbReference>
<dbReference type="Proteomes" id="UP000316343">
    <property type="component" value="Unassembled WGS sequence"/>
</dbReference>
<keyword evidence="2" id="KW-0732">Signal</keyword>
<dbReference type="OrthoDB" id="7950124at2"/>
<dbReference type="AlphaFoldDB" id="A0A547PDE7"/>
<protein>
    <submittedName>
        <fullName evidence="4">Thioredoxin family protein</fullName>
    </submittedName>
</protein>
<comment type="caution">
    <text evidence="4">The sequence shown here is derived from an EMBL/GenBank/DDBJ whole genome shotgun (WGS) entry which is preliminary data.</text>
</comment>
<dbReference type="PANTHER" id="PTHR10438">
    <property type="entry name" value="THIOREDOXIN"/>
    <property type="match status" value="1"/>
</dbReference>
<feature type="signal peptide" evidence="2">
    <location>
        <begin position="1"/>
        <end position="23"/>
    </location>
</feature>
<evidence type="ECO:0000259" key="3">
    <source>
        <dbReference type="PROSITE" id="PS51352"/>
    </source>
</evidence>
<evidence type="ECO:0000313" key="4">
    <source>
        <dbReference type="EMBL" id="TRD12163.1"/>
    </source>
</evidence>
<dbReference type="InterPro" id="IPR050620">
    <property type="entry name" value="Thioredoxin_H-type-like"/>
</dbReference>
<accession>A0A547PDE7</accession>
<keyword evidence="1" id="KW-0676">Redox-active center</keyword>
<feature type="domain" description="Thioredoxin" evidence="3">
    <location>
        <begin position="9"/>
        <end position="133"/>
    </location>
</feature>
<evidence type="ECO:0000313" key="5">
    <source>
        <dbReference type="Proteomes" id="UP000316343"/>
    </source>
</evidence>
<dbReference type="Pfam" id="PF00085">
    <property type="entry name" value="Thioredoxin"/>
    <property type="match status" value="1"/>
</dbReference>
<feature type="chain" id="PRO_5022220308" evidence="2">
    <location>
        <begin position="24"/>
        <end position="133"/>
    </location>
</feature>
<dbReference type="PROSITE" id="PS51352">
    <property type="entry name" value="THIOREDOXIN_2"/>
    <property type="match status" value="1"/>
</dbReference>
<evidence type="ECO:0000256" key="1">
    <source>
        <dbReference type="ARBA" id="ARBA00023284"/>
    </source>
</evidence>
<proteinExistence type="predicted"/>
<dbReference type="EMBL" id="VHJK01000001">
    <property type="protein sequence ID" value="TRD12163.1"/>
    <property type="molecule type" value="Genomic_DNA"/>
</dbReference>
<evidence type="ECO:0000256" key="2">
    <source>
        <dbReference type="SAM" id="SignalP"/>
    </source>
</evidence>
<organism evidence="4 5">
    <name type="scientific">Erythrobacter insulae</name>
    <dbReference type="NCBI Taxonomy" id="2584124"/>
    <lineage>
        <taxon>Bacteria</taxon>
        <taxon>Pseudomonadati</taxon>
        <taxon>Pseudomonadota</taxon>
        <taxon>Alphaproteobacteria</taxon>
        <taxon>Sphingomonadales</taxon>
        <taxon>Erythrobacteraceae</taxon>
        <taxon>Erythrobacter/Porphyrobacter group</taxon>
        <taxon>Erythrobacter</taxon>
    </lineage>
</organism>
<dbReference type="CDD" id="cd02947">
    <property type="entry name" value="TRX_family"/>
    <property type="match status" value="1"/>
</dbReference>
<sequence>MNRFFLLFAVIGAAIFGTMQLSAQGSANGWQTYDAGEFIMAQKKGKTIVVDIYADWCPTCRAQAPILEELRKEKQSKDTLFVKVNFDDEKAFLRQHRIPRQSTILVFDGETEVVRSIAETNRARLRGKILGAL</sequence>
<name>A0A547PDE7_9SPHN</name>
<keyword evidence="5" id="KW-1185">Reference proteome</keyword>
<dbReference type="Gene3D" id="3.40.30.10">
    <property type="entry name" value="Glutaredoxin"/>
    <property type="match status" value="1"/>
</dbReference>
<dbReference type="GO" id="GO:0015036">
    <property type="term" value="F:disulfide oxidoreductase activity"/>
    <property type="evidence" value="ECO:0007669"/>
    <property type="project" value="UniProtKB-ARBA"/>
</dbReference>
<dbReference type="PROSITE" id="PS00194">
    <property type="entry name" value="THIOREDOXIN_1"/>
    <property type="match status" value="1"/>
</dbReference>
<gene>
    <name evidence="4" type="ORF">FGU71_10025</name>
</gene>
<dbReference type="InterPro" id="IPR036249">
    <property type="entry name" value="Thioredoxin-like_sf"/>
</dbReference>